<dbReference type="InterPro" id="IPR017896">
    <property type="entry name" value="4Fe4S_Fe-S-bd"/>
</dbReference>
<dbReference type="InterPro" id="IPR017900">
    <property type="entry name" value="4Fe4S_Fe_S_CS"/>
</dbReference>
<evidence type="ECO:0000256" key="1">
    <source>
        <dbReference type="ARBA" id="ARBA00022485"/>
    </source>
</evidence>
<evidence type="ECO:0000256" key="2">
    <source>
        <dbReference type="ARBA" id="ARBA00022723"/>
    </source>
</evidence>
<dbReference type="Pfam" id="PF02906">
    <property type="entry name" value="Fe_hyd_lg_C"/>
    <property type="match status" value="2"/>
</dbReference>
<dbReference type="SUPFAM" id="SSF53920">
    <property type="entry name" value="Fe-only hydrogenase"/>
    <property type="match status" value="1"/>
</dbReference>
<keyword evidence="2" id="KW-0479">Metal-binding</keyword>
<keyword evidence="4" id="KW-0411">Iron-sulfur</keyword>
<dbReference type="Gene3D" id="3.40.50.1780">
    <property type="match status" value="1"/>
</dbReference>
<dbReference type="GO" id="GO:0051539">
    <property type="term" value="F:4 iron, 4 sulfur cluster binding"/>
    <property type="evidence" value="ECO:0007669"/>
    <property type="project" value="UniProtKB-KW"/>
</dbReference>
<dbReference type="GO" id="GO:0046872">
    <property type="term" value="F:metal ion binding"/>
    <property type="evidence" value="ECO:0007669"/>
    <property type="project" value="UniProtKB-KW"/>
</dbReference>
<evidence type="ECO:0000313" key="7">
    <source>
        <dbReference type="EMBL" id="HHS62030.1"/>
    </source>
</evidence>
<feature type="domain" description="4Fe-4S ferredoxin-type" evidence="5">
    <location>
        <begin position="7"/>
        <end position="36"/>
    </location>
</feature>
<dbReference type="Gene3D" id="3.30.70.20">
    <property type="match status" value="1"/>
</dbReference>
<dbReference type="Pfam" id="PF04060">
    <property type="entry name" value="FeS"/>
    <property type="match status" value="1"/>
</dbReference>
<dbReference type="InterPro" id="IPR004108">
    <property type="entry name" value="Fe_hydrogenase_lsu_C"/>
</dbReference>
<evidence type="ECO:0000259" key="6">
    <source>
        <dbReference type="PROSITE" id="PS51656"/>
    </source>
</evidence>
<dbReference type="InterPro" id="IPR009016">
    <property type="entry name" value="Fe_hydrogenase"/>
</dbReference>
<proteinExistence type="predicted"/>
<reference evidence="7" key="1">
    <citation type="journal article" date="2020" name="mSystems">
        <title>Genome- and Community-Level Interaction Insights into Carbon Utilization and Element Cycling Functions of Hydrothermarchaeota in Hydrothermal Sediment.</title>
        <authorList>
            <person name="Zhou Z."/>
            <person name="Liu Y."/>
            <person name="Xu W."/>
            <person name="Pan J."/>
            <person name="Luo Z.H."/>
            <person name="Li M."/>
        </authorList>
    </citation>
    <scope>NUCLEOTIDE SEQUENCE [LARGE SCALE GENOMIC DNA]</scope>
    <source>
        <strain evidence="7">SpSt-783</strain>
    </source>
</reference>
<evidence type="ECO:0000256" key="4">
    <source>
        <dbReference type="ARBA" id="ARBA00023014"/>
    </source>
</evidence>
<dbReference type="InterPro" id="IPR007202">
    <property type="entry name" value="4Fe-4S_dom"/>
</dbReference>
<gene>
    <name evidence="7" type="ORF">ENV70_00235</name>
</gene>
<accession>A0A7C6AFQ6</accession>
<dbReference type="PANTHER" id="PTHR11615">
    <property type="entry name" value="NITRATE, FORMATE, IRON DEHYDROGENASE"/>
    <property type="match status" value="1"/>
</dbReference>
<keyword evidence="1" id="KW-0004">4Fe-4S</keyword>
<dbReference type="AlphaFoldDB" id="A0A7C6AFQ6"/>
<feature type="domain" description="4Fe-4S ferredoxin-type" evidence="5">
    <location>
        <begin position="37"/>
        <end position="65"/>
    </location>
</feature>
<dbReference type="PROSITE" id="PS51379">
    <property type="entry name" value="4FE4S_FER_2"/>
    <property type="match status" value="2"/>
</dbReference>
<dbReference type="Gene3D" id="3.40.950.10">
    <property type="entry name" value="Fe-only Hydrogenase (Larger Subunit), Chain L, domain 3"/>
    <property type="match status" value="1"/>
</dbReference>
<organism evidence="7">
    <name type="scientific">candidate division WOR-3 bacterium</name>
    <dbReference type="NCBI Taxonomy" id="2052148"/>
    <lineage>
        <taxon>Bacteria</taxon>
        <taxon>Bacteria division WOR-3</taxon>
    </lineage>
</organism>
<dbReference type="Gene3D" id="1.10.15.40">
    <property type="entry name" value="Electron transport complex subunit B, putative Fe-S cluster"/>
    <property type="match status" value="1"/>
</dbReference>
<comment type="caution">
    <text evidence="7">The sequence shown here is derived from an EMBL/GenBank/DDBJ whole genome shotgun (WGS) entry which is preliminary data.</text>
</comment>
<dbReference type="Pfam" id="PF13237">
    <property type="entry name" value="Fer4_10"/>
    <property type="match status" value="1"/>
</dbReference>
<sequence length="423" mass="47163">MSEPIYHSVKIDETKCIGCVVCMKACPTKAIRIKQRKARVIGERCIDCGECLRVCPYNAITPLTTQASDINRFKMKIALPSPVIYSQFGPGSMPDEILNALKDLGFDYVYDEALACEMTSIAIQEYLERNPTPRPIISSTCPVVVRLIQRLFPGLVSLIIRMEPPREIAAKNLRKDLSREYKISESDIGIFHITPCPAKMVSINRPETMEKSHLNGAISIKEIYNGIMLRLKNREKKFLVQTQSQVSGIGIGWSISGGEIRGIKSDSAVSVSGVYDTIKILNDVESGKIKNIDYLECLICPDGCIGGPLTVENRFLAKSTILSLIRKFGGKSRIDTNYVQQLYEKNFFSFERDIKPKPFPPLDPNKNEAIKKLKKKEKILKTLPGINCGVCGSPDCETFAEDLVRNEQGLTVGRCVFLGESNL</sequence>
<keyword evidence="3" id="KW-0408">Iron</keyword>
<evidence type="ECO:0000256" key="3">
    <source>
        <dbReference type="ARBA" id="ARBA00023004"/>
    </source>
</evidence>
<feature type="domain" description="4Fe-4S" evidence="6">
    <location>
        <begin position="371"/>
        <end position="423"/>
    </location>
</feature>
<name>A0A7C6AFQ6_UNCW3</name>
<dbReference type="EMBL" id="DTHJ01000005">
    <property type="protein sequence ID" value="HHS62030.1"/>
    <property type="molecule type" value="Genomic_DNA"/>
</dbReference>
<dbReference type="SUPFAM" id="SSF54862">
    <property type="entry name" value="4Fe-4S ferredoxins"/>
    <property type="match status" value="1"/>
</dbReference>
<evidence type="ECO:0000259" key="5">
    <source>
        <dbReference type="PROSITE" id="PS51379"/>
    </source>
</evidence>
<dbReference type="PROSITE" id="PS00198">
    <property type="entry name" value="4FE4S_FER_1"/>
    <property type="match status" value="2"/>
</dbReference>
<protein>
    <submittedName>
        <fullName evidence="7">4Fe-4S dicluster domain-containing protein</fullName>
    </submittedName>
</protein>
<dbReference type="PROSITE" id="PS51656">
    <property type="entry name" value="4FE4S"/>
    <property type="match status" value="1"/>
</dbReference>
<dbReference type="InterPro" id="IPR050340">
    <property type="entry name" value="Cytosolic_Fe-S_CAF"/>
</dbReference>